<organism evidence="2 3">
    <name type="scientific">Temnothorax longispinosus</name>
    <dbReference type="NCBI Taxonomy" id="300112"/>
    <lineage>
        <taxon>Eukaryota</taxon>
        <taxon>Metazoa</taxon>
        <taxon>Ecdysozoa</taxon>
        <taxon>Arthropoda</taxon>
        <taxon>Hexapoda</taxon>
        <taxon>Insecta</taxon>
        <taxon>Pterygota</taxon>
        <taxon>Neoptera</taxon>
        <taxon>Endopterygota</taxon>
        <taxon>Hymenoptera</taxon>
        <taxon>Apocrita</taxon>
        <taxon>Aculeata</taxon>
        <taxon>Formicoidea</taxon>
        <taxon>Formicidae</taxon>
        <taxon>Myrmicinae</taxon>
        <taxon>Temnothorax</taxon>
    </lineage>
</organism>
<evidence type="ECO:0000313" key="3">
    <source>
        <dbReference type="Proteomes" id="UP000310200"/>
    </source>
</evidence>
<name>A0A4S2KY93_9HYME</name>
<reference evidence="2 3" key="1">
    <citation type="journal article" date="2019" name="Philos. Trans. R. Soc. Lond., B, Biol. Sci.">
        <title>Ant behaviour and brain gene expression of defending hosts depend on the ecological success of the intruding social parasite.</title>
        <authorList>
            <person name="Kaur R."/>
            <person name="Stoldt M."/>
            <person name="Jongepier E."/>
            <person name="Feldmeyer B."/>
            <person name="Menzel F."/>
            <person name="Bornberg-Bauer E."/>
            <person name="Foitzik S."/>
        </authorList>
    </citation>
    <scope>NUCLEOTIDE SEQUENCE [LARGE SCALE GENOMIC DNA]</scope>
    <source>
        <tissue evidence="2">Whole body</tissue>
    </source>
</reference>
<comment type="caution">
    <text evidence="2">The sequence shown here is derived from an EMBL/GenBank/DDBJ whole genome shotgun (WGS) entry which is preliminary data.</text>
</comment>
<gene>
    <name evidence="2" type="ORF">DBV15_01605</name>
</gene>
<dbReference type="EMBL" id="QBLH01001083">
    <property type="protein sequence ID" value="TGZ53178.1"/>
    <property type="molecule type" value="Genomic_DNA"/>
</dbReference>
<protein>
    <submittedName>
        <fullName evidence="2">Uncharacterized protein</fullName>
    </submittedName>
</protein>
<keyword evidence="3" id="KW-1185">Reference proteome</keyword>
<feature type="region of interest" description="Disordered" evidence="1">
    <location>
        <begin position="17"/>
        <end position="58"/>
    </location>
</feature>
<dbReference type="AlphaFoldDB" id="A0A4S2KY93"/>
<dbReference type="Proteomes" id="UP000310200">
    <property type="component" value="Unassembled WGS sequence"/>
</dbReference>
<evidence type="ECO:0000256" key="1">
    <source>
        <dbReference type="SAM" id="MobiDB-lite"/>
    </source>
</evidence>
<accession>A0A4S2KY93</accession>
<evidence type="ECO:0000313" key="2">
    <source>
        <dbReference type="EMBL" id="TGZ53178.1"/>
    </source>
</evidence>
<sequence>MKQKVLDTSAYRHPRWIPLDHAPSTGSLPHKCGNASGRGGRLPVSRRIRPPTRSRGKEMLSEFKNSDTQLVHQYIA</sequence>
<feature type="compositionally biased region" description="Basic residues" evidence="1">
    <location>
        <begin position="44"/>
        <end position="54"/>
    </location>
</feature>
<proteinExistence type="predicted"/>